<dbReference type="GO" id="GO:0008143">
    <property type="term" value="F:poly(A) binding"/>
    <property type="evidence" value="ECO:0007669"/>
    <property type="project" value="InterPro"/>
</dbReference>
<dbReference type="InterPro" id="IPR040366">
    <property type="entry name" value="Nab2/ZC3H14"/>
</dbReference>
<evidence type="ECO:0000256" key="3">
    <source>
        <dbReference type="ARBA" id="ARBA00022723"/>
    </source>
</evidence>
<dbReference type="PROSITE" id="PS50103">
    <property type="entry name" value="ZF_C3H1"/>
    <property type="match status" value="1"/>
</dbReference>
<keyword evidence="3 8" id="KW-0479">Metal-binding</keyword>
<comment type="subcellular location">
    <subcellularLocation>
        <location evidence="1">Nucleus</location>
    </subcellularLocation>
</comment>
<protein>
    <submittedName>
        <fullName evidence="12">Nuclear polyadenylated RNA-binding protein NAB2</fullName>
    </submittedName>
</protein>
<evidence type="ECO:0000259" key="10">
    <source>
        <dbReference type="PROSITE" id="PS50103"/>
    </source>
</evidence>
<evidence type="ECO:0000256" key="7">
    <source>
        <dbReference type="ARBA" id="ARBA00023242"/>
    </source>
</evidence>
<evidence type="ECO:0000256" key="9">
    <source>
        <dbReference type="SAM" id="MobiDB-lite"/>
    </source>
</evidence>
<feature type="compositionally biased region" description="Basic and acidic residues" evidence="9">
    <location>
        <begin position="557"/>
        <end position="573"/>
    </location>
</feature>
<reference evidence="12" key="2">
    <citation type="submission" date="2019-10" db="EMBL/GenBank/DDBJ databases">
        <title>Conservation and host-specific expression of non-tandemly repeated heterogenous ribosome RNA gene in arbuscular mycorrhizal fungi.</title>
        <authorList>
            <person name="Maeda T."/>
            <person name="Kobayashi Y."/>
            <person name="Nakagawa T."/>
            <person name="Ezawa T."/>
            <person name="Yamaguchi K."/>
            <person name="Bino T."/>
            <person name="Nishimoto Y."/>
            <person name="Shigenobu S."/>
            <person name="Kawaguchi M."/>
        </authorList>
    </citation>
    <scope>NUCLEOTIDE SEQUENCE</scope>
    <source>
        <strain evidence="12">HR1</strain>
    </source>
</reference>
<dbReference type="Proteomes" id="UP000615446">
    <property type="component" value="Unassembled WGS sequence"/>
</dbReference>
<dbReference type="GO" id="GO:0005634">
    <property type="term" value="C:nucleus"/>
    <property type="evidence" value="ECO:0007669"/>
    <property type="project" value="UniProtKB-SubCell"/>
</dbReference>
<feature type="compositionally biased region" description="Polar residues" evidence="9">
    <location>
        <begin position="28"/>
        <end position="37"/>
    </location>
</feature>
<dbReference type="Gene3D" id="4.10.1000.30">
    <property type="match status" value="2"/>
</dbReference>
<reference evidence="11 13" key="1">
    <citation type="submission" date="2017-11" db="EMBL/GenBank/DDBJ databases">
        <title>The genome of Rhizophagus clarus HR1 reveals common genetic basis of auxotrophy among arbuscular mycorrhizal fungi.</title>
        <authorList>
            <person name="Kobayashi Y."/>
        </authorList>
    </citation>
    <scope>NUCLEOTIDE SEQUENCE [LARGE SCALE GENOMIC DNA]</scope>
    <source>
        <strain evidence="11 13">HR1</strain>
    </source>
</reference>
<feature type="region of interest" description="Disordered" evidence="9">
    <location>
        <begin position="548"/>
        <end position="599"/>
    </location>
</feature>
<feature type="region of interest" description="Disordered" evidence="9">
    <location>
        <begin position="46"/>
        <end position="135"/>
    </location>
</feature>
<dbReference type="Gene3D" id="4.10.1000.40">
    <property type="match status" value="1"/>
</dbReference>
<dbReference type="STRING" id="94130.A0A2Z6QP94"/>
<evidence type="ECO:0000256" key="8">
    <source>
        <dbReference type="PROSITE-ProRule" id="PRU00723"/>
    </source>
</evidence>
<feature type="compositionally biased region" description="Basic and acidic residues" evidence="9">
    <location>
        <begin position="46"/>
        <end position="69"/>
    </location>
</feature>
<evidence type="ECO:0000256" key="2">
    <source>
        <dbReference type="ARBA" id="ARBA00008423"/>
    </source>
</evidence>
<dbReference type="GO" id="GO:0008270">
    <property type="term" value="F:zinc ion binding"/>
    <property type="evidence" value="ECO:0007669"/>
    <property type="project" value="UniProtKB-KW"/>
</dbReference>
<feature type="compositionally biased region" description="Basic and acidic residues" evidence="9">
    <location>
        <begin position="580"/>
        <end position="591"/>
    </location>
</feature>
<evidence type="ECO:0000313" key="12">
    <source>
        <dbReference type="EMBL" id="GES87095.1"/>
    </source>
</evidence>
<feature type="compositionally biased region" description="Polar residues" evidence="9">
    <location>
        <begin position="316"/>
        <end position="336"/>
    </location>
</feature>
<evidence type="ECO:0000256" key="1">
    <source>
        <dbReference type="ARBA" id="ARBA00004123"/>
    </source>
</evidence>
<dbReference type="Pfam" id="PF14608">
    <property type="entry name" value="zf-CCCH_2"/>
    <property type="match status" value="6"/>
</dbReference>
<name>A0A2Z6QP94_9GLOM</name>
<dbReference type="EMBL" id="BEXD01001035">
    <property type="protein sequence ID" value="GBB91890.1"/>
    <property type="molecule type" value="Genomic_DNA"/>
</dbReference>
<dbReference type="AlphaFoldDB" id="A0A2Z6QP94"/>
<dbReference type="EMBL" id="BLAL01000162">
    <property type="protein sequence ID" value="GES87095.1"/>
    <property type="molecule type" value="Genomic_DNA"/>
</dbReference>
<proteinExistence type="inferred from homology"/>
<comment type="similarity">
    <text evidence="2">Belongs to the ZC3H14 family.</text>
</comment>
<keyword evidence="7" id="KW-0539">Nucleus</keyword>
<dbReference type="OrthoDB" id="438553at2759"/>
<accession>A0A2Z6QP94</accession>
<evidence type="ECO:0000313" key="13">
    <source>
        <dbReference type="Proteomes" id="UP000247702"/>
    </source>
</evidence>
<feature type="compositionally biased region" description="Polar residues" evidence="9">
    <location>
        <begin position="344"/>
        <end position="364"/>
    </location>
</feature>
<feature type="compositionally biased region" description="Basic and acidic residues" evidence="9">
    <location>
        <begin position="81"/>
        <end position="122"/>
    </location>
</feature>
<keyword evidence="4" id="KW-0677">Repeat</keyword>
<feature type="domain" description="C3H1-type" evidence="10">
    <location>
        <begin position="201"/>
        <end position="226"/>
    </location>
</feature>
<dbReference type="GO" id="GO:0043488">
    <property type="term" value="P:regulation of mRNA stability"/>
    <property type="evidence" value="ECO:0007669"/>
    <property type="project" value="InterPro"/>
</dbReference>
<feature type="region of interest" description="Disordered" evidence="9">
    <location>
        <begin position="18"/>
        <end position="37"/>
    </location>
</feature>
<dbReference type="SMART" id="SM00356">
    <property type="entry name" value="ZnF_C3H1"/>
    <property type="match status" value="4"/>
</dbReference>
<dbReference type="GO" id="GO:0005737">
    <property type="term" value="C:cytoplasm"/>
    <property type="evidence" value="ECO:0007669"/>
    <property type="project" value="TreeGrafter"/>
</dbReference>
<evidence type="ECO:0000256" key="4">
    <source>
        <dbReference type="ARBA" id="ARBA00022737"/>
    </source>
</evidence>
<feature type="zinc finger region" description="C3H1-type" evidence="8">
    <location>
        <begin position="201"/>
        <end position="226"/>
    </location>
</feature>
<gene>
    <name evidence="12" type="ORF">RCL2_001411700</name>
    <name evidence="11" type="ORF">RclHR1_01930032</name>
</gene>
<evidence type="ECO:0000256" key="5">
    <source>
        <dbReference type="ARBA" id="ARBA00022771"/>
    </source>
</evidence>
<sequence>MYTNEAIESQRVRSVVGSVNGKPIQRRTGGNNSTATSRLFMNAVKDASKGVRNPGERTEENVSHRSDKGHSKRPYSPTMDYNKEDQKIKSRKVENGSEYDRSFESDRSQDRYLRVGTDRRPSDQGLYMPSPPDYERNRYVNEKRPSHVRLLQQPISVLDRLGKKGGLMTAYINPAFFQGSSAASTNAMPFPSDSNNNITLTPKTSRCRHWPNCDLGSACKFHHPIEICPMVPNCPNSPKTCLYIHPANQDFASYDQRGGIYTFGNNTGQGAFDPRSSGLSSFGLGPMGPMGHGIFGQGTSYQNGAFGTGVFVQNSQRPSTTFGKGTSEQGLSVQNQQKEEKSNVVITESVNSATSATAKSNDTLSGHEKDASSQQVQIQKPVPNAPPAVSCKFSENCANPNCMYAHASPASTGTGSIPSTLIDIPCKFGSECAQPKCRYSHPSPATVAVSQEPCRYYPNCQNPVCPYLHIDYSNTMKVPTPCRNGAHCARPGCHFMHPWDIESDTSNIPCKFGFNCRRPDCAYAHPMGKKNYSHISERTFAVPEEMTEKVLPPSENQENKKDDEPVKSEEIKNELNNNKSENKEDKNKSNEVEEEFNEEDFNWDLDFDVDVILNDEGINGDVVTDL</sequence>
<feature type="region of interest" description="Disordered" evidence="9">
    <location>
        <begin position="316"/>
        <end position="383"/>
    </location>
</feature>
<comment type="caution">
    <text evidence="11">The sequence shown here is derived from an EMBL/GenBank/DDBJ whole genome shotgun (WGS) entry which is preliminary data.</text>
</comment>
<keyword evidence="13" id="KW-1185">Reference proteome</keyword>
<keyword evidence="6 8" id="KW-0862">Zinc</keyword>
<evidence type="ECO:0000256" key="6">
    <source>
        <dbReference type="ARBA" id="ARBA00022833"/>
    </source>
</evidence>
<dbReference type="PANTHER" id="PTHR14738:SF29">
    <property type="entry name" value="ZINC FINGER CCCH DOMAIN-CONTAINING PROTEIN 14"/>
    <property type="match status" value="1"/>
</dbReference>
<keyword evidence="5 8" id="KW-0863">Zinc-finger</keyword>
<dbReference type="Proteomes" id="UP000247702">
    <property type="component" value="Unassembled WGS sequence"/>
</dbReference>
<dbReference type="InterPro" id="IPR000571">
    <property type="entry name" value="Znf_CCCH"/>
</dbReference>
<evidence type="ECO:0000313" key="11">
    <source>
        <dbReference type="EMBL" id="GBB91890.1"/>
    </source>
</evidence>
<organism evidence="11 13">
    <name type="scientific">Rhizophagus clarus</name>
    <dbReference type="NCBI Taxonomy" id="94130"/>
    <lineage>
        <taxon>Eukaryota</taxon>
        <taxon>Fungi</taxon>
        <taxon>Fungi incertae sedis</taxon>
        <taxon>Mucoromycota</taxon>
        <taxon>Glomeromycotina</taxon>
        <taxon>Glomeromycetes</taxon>
        <taxon>Glomerales</taxon>
        <taxon>Glomeraceae</taxon>
        <taxon>Rhizophagus</taxon>
    </lineage>
</organism>
<dbReference type="PANTHER" id="PTHR14738">
    <property type="entry name" value="ZINC FINGER CCCH DOMAIN-CONTAINING PROTEIN 14"/>
    <property type="match status" value="1"/>
</dbReference>